<dbReference type="PANTHER" id="PTHR10027">
    <property type="entry name" value="CALCIUM-ACTIVATED POTASSIUM CHANNEL ALPHA CHAIN"/>
    <property type="match status" value="1"/>
</dbReference>
<feature type="transmembrane region" description="Helical" evidence="13">
    <location>
        <begin position="141"/>
        <end position="159"/>
    </location>
</feature>
<evidence type="ECO:0000256" key="9">
    <source>
        <dbReference type="ARBA" id="ARBA00023136"/>
    </source>
</evidence>
<evidence type="ECO:0000256" key="10">
    <source>
        <dbReference type="ARBA" id="ARBA00023303"/>
    </source>
</evidence>
<keyword evidence="4 13" id="KW-0812">Transmembrane</keyword>
<dbReference type="Pfam" id="PF07885">
    <property type="entry name" value="Ion_trans_2"/>
    <property type="match status" value="1"/>
</dbReference>
<evidence type="ECO:0000256" key="1">
    <source>
        <dbReference type="ARBA" id="ARBA00004141"/>
    </source>
</evidence>
<dbReference type="GO" id="GO:0005267">
    <property type="term" value="F:potassium channel activity"/>
    <property type="evidence" value="ECO:0007669"/>
    <property type="project" value="UniProtKB-KW"/>
</dbReference>
<evidence type="ECO:0000259" key="14">
    <source>
        <dbReference type="Pfam" id="PF07885"/>
    </source>
</evidence>
<feature type="transmembrane region" description="Helical" evidence="13">
    <location>
        <begin position="269"/>
        <end position="286"/>
    </location>
</feature>
<gene>
    <name evidence="16" type="ORF">FVE85_0542</name>
</gene>
<feature type="compositionally biased region" description="Basic and acidic residues" evidence="12">
    <location>
        <begin position="1060"/>
        <end position="1081"/>
    </location>
</feature>
<feature type="compositionally biased region" description="Polar residues" evidence="12">
    <location>
        <begin position="640"/>
        <end position="652"/>
    </location>
</feature>
<feature type="region of interest" description="Disordered" evidence="12">
    <location>
        <begin position="1037"/>
        <end position="1088"/>
    </location>
</feature>
<evidence type="ECO:0000313" key="16">
    <source>
        <dbReference type="EMBL" id="KAA8496813.1"/>
    </source>
</evidence>
<feature type="compositionally biased region" description="Polar residues" evidence="12">
    <location>
        <begin position="716"/>
        <end position="729"/>
    </location>
</feature>
<dbReference type="OrthoDB" id="10035564at2759"/>
<feature type="region of interest" description="Disordered" evidence="12">
    <location>
        <begin position="1"/>
        <end position="20"/>
    </location>
</feature>
<keyword evidence="2" id="KW-0813">Transport</keyword>
<feature type="region of interest" description="Disordered" evidence="12">
    <location>
        <begin position="708"/>
        <end position="729"/>
    </location>
</feature>
<feature type="region of interest" description="Disordered" evidence="12">
    <location>
        <begin position="640"/>
        <end position="665"/>
    </location>
</feature>
<dbReference type="GO" id="GO:0016020">
    <property type="term" value="C:membrane"/>
    <property type="evidence" value="ECO:0007669"/>
    <property type="project" value="UniProtKB-SubCell"/>
</dbReference>
<dbReference type="OMA" id="WSATRIL"/>
<evidence type="ECO:0000256" key="13">
    <source>
        <dbReference type="SAM" id="Phobius"/>
    </source>
</evidence>
<comment type="caution">
    <text evidence="16">The sequence shown here is derived from an EMBL/GenBank/DDBJ whole genome shotgun (WGS) entry which is preliminary data.</text>
</comment>
<dbReference type="InterPro" id="IPR013099">
    <property type="entry name" value="K_chnl_dom"/>
</dbReference>
<feature type="domain" description="RCK N-terminal" evidence="15">
    <location>
        <begin position="336"/>
        <end position="455"/>
    </location>
</feature>
<dbReference type="Gene3D" id="3.40.50.720">
    <property type="entry name" value="NAD(P)-binding Rossmann-like Domain"/>
    <property type="match status" value="2"/>
</dbReference>
<evidence type="ECO:0000256" key="12">
    <source>
        <dbReference type="SAM" id="MobiDB-lite"/>
    </source>
</evidence>
<comment type="catalytic activity">
    <reaction evidence="11">
        <text>K(+)(in) = K(+)(out)</text>
        <dbReference type="Rhea" id="RHEA:29463"/>
        <dbReference type="ChEBI" id="CHEBI:29103"/>
    </reaction>
</comment>
<keyword evidence="6" id="KW-0630">Potassium</keyword>
<comment type="subcellular location">
    <subcellularLocation>
        <location evidence="1">Membrane</location>
        <topology evidence="1">Multi-pass membrane protein</topology>
    </subcellularLocation>
</comment>
<accession>A0A5J4Z1Q3</accession>
<evidence type="ECO:0000313" key="17">
    <source>
        <dbReference type="Proteomes" id="UP000324585"/>
    </source>
</evidence>
<evidence type="ECO:0000256" key="11">
    <source>
        <dbReference type="ARBA" id="ARBA00034430"/>
    </source>
</evidence>
<keyword evidence="8" id="KW-0406">Ion transport</keyword>
<feature type="transmembrane region" description="Helical" evidence="13">
    <location>
        <begin position="229"/>
        <end position="249"/>
    </location>
</feature>
<keyword evidence="3" id="KW-0633">Potassium transport</keyword>
<feature type="compositionally biased region" description="Acidic residues" evidence="12">
    <location>
        <begin position="1039"/>
        <end position="1059"/>
    </location>
</feature>
<sequence length="1320" mass="147622">MDERGGASQTPPPYTTFKNRDPALPEWTELWDVWKTGFWVAAMLIVAGLLRVLFRTGEVLYHSRKHKSAPHLFHSSVWRRRKRGTGSWLFASLVKMRERVRTLFEREKFFMLYLPYIRILVSSAVCVLYVAATYWRTVPLLLARIEMLVGILLFLRLVLKFIVSNQPLLFACSADVIIECFSLVSLMQSRPGLWLNWNFFQMVRVVKLWSELDHRGLVLVKYSKLQRFYVKLAIQVAGFIYVVASGAQLFELMGDPAASIYKEMYAFNWANSLYFTVITITTVGFGDFEPGTLLGRLAVIAIIVMGVFLVSRSVTQAVEVSSSLRMGMGTYAKSATEHVVLGGAPRFRLVQKFLDEFYSFPEHYNTHVVLLCNARDWLDDEWLSLMNSNAHLQKQCVYLEGSLSNLRDLERAQVADALCVFIMCDTAAEIAYREESEVTMSILSVRAFAGRIPVYALCLVRESVLQVNIALSERQQDNDDEYGVALCGSGDLQVRLERLSASFCHQVITWTLVTESLFSNGLSTLVANLVREDKPKPDLADLPWQIEYKVGASVRLAYAVVPRALDGMRYFSLASVLNDFGVVLLAMQRDPDEQDWEPMRTTSVLEHGRVLICFTFHPKEVISAILESAANFIARQHSEQGLSDTDSNASDHGQNELGSAGASVHHHHPSDLYDLIFGGDQIDFELATEHFDPIAGFHASAADISSHSSGSDVATATPQSVTAPPPNKSATIASHASAVIADILREKASGTFAYGSSTASRTPSKTVAKDLSMAELVDIRRKAKLLYINQALPVELSGHIVICFSQRREMRNNLDYILTSIWQDRPAFHATRVPIVVVCAEFPAGIDHMYHRFRGILYFVQGNPSSVKTLRYAQYSRSRAIAISAAYAVNVLEADAMNLFTVMVLDFLLETSSKAFVCSLLHSEDSLKFLRPPPRARRRRVHLGEVGEISMHLAESHPAETILAVEEHREGSEAGENAPEGDVYIDSDDEAAPAGGRFGARPLSSPRLIHRTAAISQNLANQRIARTRSLYLLDGGSLDAEDEEEEDDGDFEDGDEGGEEEQRTEFHTQDSDTRHSVEYGRARPPKSQFLTLSRDREAGTCSSRRIVDESSERQRFASGETYIQNLYVATMVREFAQPGIWSFLQLLLGMKTKRKLKKKGNLVANQNWIRLLDIPLAWVEEGELSSGGRTYREVFEKMLEFGCLALGLYRGGGACVRLAISDEQASELNQFIPQSSSASAPAFVEQTPLLTRKRGQYKCKVTGRTTVYEEFPTAGNDLPYVLTSPEPFCQVSNTDGVYVLCHPSSEIPADWSRRSRHGDT</sequence>
<evidence type="ECO:0000256" key="5">
    <source>
        <dbReference type="ARBA" id="ARBA00022826"/>
    </source>
</evidence>
<keyword evidence="17" id="KW-1185">Reference proteome</keyword>
<name>A0A5J4Z1Q3_PORPP</name>
<dbReference type="SUPFAM" id="SSF81324">
    <property type="entry name" value="Voltage-gated potassium channels"/>
    <property type="match status" value="1"/>
</dbReference>
<dbReference type="PANTHER" id="PTHR10027:SF10">
    <property type="entry name" value="SLOWPOKE 2, ISOFORM D"/>
    <property type="match status" value="1"/>
</dbReference>
<evidence type="ECO:0000256" key="8">
    <source>
        <dbReference type="ARBA" id="ARBA00023065"/>
    </source>
</evidence>
<proteinExistence type="predicted"/>
<feature type="domain" description="Potassium channel" evidence="14">
    <location>
        <begin position="259"/>
        <end position="318"/>
    </location>
</feature>
<dbReference type="Gene3D" id="1.10.287.70">
    <property type="match status" value="1"/>
</dbReference>
<evidence type="ECO:0000256" key="4">
    <source>
        <dbReference type="ARBA" id="ARBA00022692"/>
    </source>
</evidence>
<evidence type="ECO:0000256" key="3">
    <source>
        <dbReference type="ARBA" id="ARBA00022538"/>
    </source>
</evidence>
<feature type="transmembrane region" description="Helical" evidence="13">
    <location>
        <begin position="36"/>
        <end position="54"/>
    </location>
</feature>
<feature type="transmembrane region" description="Helical" evidence="13">
    <location>
        <begin position="293"/>
        <end position="311"/>
    </location>
</feature>
<keyword evidence="9 13" id="KW-0472">Membrane</keyword>
<feature type="domain" description="RCK N-terminal" evidence="15">
    <location>
        <begin position="796"/>
        <end position="905"/>
    </location>
</feature>
<feature type="transmembrane region" description="Helical" evidence="13">
    <location>
        <begin position="109"/>
        <end position="135"/>
    </location>
</feature>
<protein>
    <submittedName>
        <fullName evidence="16">Calcium-activated potassium channel subunit alpha-1</fullName>
    </submittedName>
</protein>
<evidence type="ECO:0000256" key="6">
    <source>
        <dbReference type="ARBA" id="ARBA00022958"/>
    </source>
</evidence>
<dbReference type="Pfam" id="PF22614">
    <property type="entry name" value="Slo-like_RCK"/>
    <property type="match status" value="2"/>
</dbReference>
<evidence type="ECO:0000256" key="7">
    <source>
        <dbReference type="ARBA" id="ARBA00022989"/>
    </source>
</evidence>
<evidence type="ECO:0000256" key="2">
    <source>
        <dbReference type="ARBA" id="ARBA00022448"/>
    </source>
</evidence>
<dbReference type="Proteomes" id="UP000324585">
    <property type="component" value="Unassembled WGS sequence"/>
</dbReference>
<evidence type="ECO:0000259" key="15">
    <source>
        <dbReference type="Pfam" id="PF22614"/>
    </source>
</evidence>
<reference evidence="17" key="1">
    <citation type="journal article" date="2019" name="Nat. Commun.">
        <title>Expansion of phycobilisome linker gene families in mesophilic red algae.</title>
        <authorList>
            <person name="Lee J."/>
            <person name="Kim D."/>
            <person name="Bhattacharya D."/>
            <person name="Yoon H.S."/>
        </authorList>
    </citation>
    <scope>NUCLEOTIDE SEQUENCE [LARGE SCALE GENOMIC DNA]</scope>
    <source>
        <strain evidence="17">CCMP 1328</strain>
    </source>
</reference>
<keyword evidence="10 16" id="KW-0407">Ion channel</keyword>
<dbReference type="InterPro" id="IPR047871">
    <property type="entry name" value="K_chnl_Slo-like"/>
</dbReference>
<organism evidence="16 17">
    <name type="scientific">Porphyridium purpureum</name>
    <name type="common">Red alga</name>
    <name type="synonym">Porphyridium cruentum</name>
    <dbReference type="NCBI Taxonomy" id="35688"/>
    <lineage>
        <taxon>Eukaryota</taxon>
        <taxon>Rhodophyta</taxon>
        <taxon>Bangiophyceae</taxon>
        <taxon>Porphyridiales</taxon>
        <taxon>Porphyridiaceae</taxon>
        <taxon>Porphyridium</taxon>
    </lineage>
</organism>
<dbReference type="EMBL" id="VRMN01000002">
    <property type="protein sequence ID" value="KAA8496813.1"/>
    <property type="molecule type" value="Genomic_DNA"/>
</dbReference>
<keyword evidence="5" id="KW-0631">Potassium channel</keyword>
<dbReference type="InterPro" id="IPR003148">
    <property type="entry name" value="RCK_N"/>
</dbReference>
<keyword evidence="7 13" id="KW-1133">Transmembrane helix</keyword>